<evidence type="ECO:0008006" key="4">
    <source>
        <dbReference type="Google" id="ProtNLM"/>
    </source>
</evidence>
<name>A0ABY4QZH0_9ACTN</name>
<reference evidence="2" key="1">
    <citation type="journal article" date="2018" name="Int. J. Syst. Evol. Microbiol.">
        <title>Jatrophihabitans telluris sp. nov., isolated from sediment soil of lava forest wetlands and the emended description of the genus Jatrophihabitans.</title>
        <authorList>
            <person name="Lee K.C."/>
            <person name="Suh M.K."/>
            <person name="Eom M.K."/>
            <person name="Kim K.K."/>
            <person name="Kim J.S."/>
            <person name="Kim D.S."/>
            <person name="Ko S.H."/>
            <person name="Shin Y.K."/>
            <person name="Lee J.S."/>
        </authorList>
    </citation>
    <scope>NUCLEOTIDE SEQUENCE</scope>
    <source>
        <strain evidence="2">N237</strain>
    </source>
</reference>
<evidence type="ECO:0000313" key="2">
    <source>
        <dbReference type="EMBL" id="UQX89013.1"/>
    </source>
</evidence>
<reference evidence="2" key="2">
    <citation type="submission" date="2022-05" db="EMBL/GenBank/DDBJ databases">
        <authorList>
            <person name="Kim J.-S."/>
            <person name="Lee K."/>
            <person name="Suh M."/>
            <person name="Eom M."/>
            <person name="Kim J.-S."/>
            <person name="Kim D.-S."/>
            <person name="Ko S.-H."/>
            <person name="Shin Y."/>
            <person name="Lee J.-S."/>
        </authorList>
    </citation>
    <scope>NUCLEOTIDE SEQUENCE</scope>
    <source>
        <strain evidence="2">N237</strain>
    </source>
</reference>
<evidence type="ECO:0000313" key="3">
    <source>
        <dbReference type="Proteomes" id="UP001056336"/>
    </source>
</evidence>
<keyword evidence="3" id="KW-1185">Reference proteome</keyword>
<proteinExistence type="predicted"/>
<dbReference type="InterPro" id="IPR011047">
    <property type="entry name" value="Quinoprotein_ADH-like_sf"/>
</dbReference>
<sequence>MAVLAVATMALIAETVSASSHAQAAGTPKPSPVAARTAAAVTSAALPTAQLDGVAFAQKIVGNRVFAGGRFSHARPAGAAPGTHQVLRRNLLSYNLTTGVLDSGFAPTVNGTIRVIAVSPDHRRLYIGGDFTSVNGVKRSRIAALDVRTGALIRTFAPKLSARVAAIIATPTVVYTGGSFRLANGVPRKRLAAFTARTGTLTKWAPAADQSVTSMLLSRSGRHLNVILGGHFTKMNGKVHWGLAAVDSGAGKSVAGWRGGAPVKVGGLHSAVTSLSTDGHLVFATTYMYLSGANLEGAFAVDPATGKLRWVESCRGDVYGSFPQWGQLFLVGHPHDCSAVNGYPQSTPVHYQRAVAFTLQATGVIGPDTATGTAPWVRKWVGTPSPSLVNWFPDISIGHATGLNQGAWSVTGNSGYLVLGGEFLTVNGVGQQGLVRFGVPRVNGALAGDGPMVSGAKLTPTVTGGSAGTPITLTWTANWDQDDKTLTYRLVRVGSTQTGPVTVTCAAETADSEFWHRPVMSCTDSASTASGTYSYRLYVFDRDGHTVVSADTVPKTIA</sequence>
<accession>A0ABY4QZH0</accession>
<protein>
    <recommendedName>
        <fullName evidence="4">Fibronectin type-III domain-containing protein</fullName>
    </recommendedName>
</protein>
<dbReference type="EMBL" id="CP097332">
    <property type="protein sequence ID" value="UQX89013.1"/>
    <property type="molecule type" value="Genomic_DNA"/>
</dbReference>
<dbReference type="Proteomes" id="UP001056336">
    <property type="component" value="Chromosome"/>
</dbReference>
<dbReference type="RefSeq" id="WP_249772909.1">
    <property type="nucleotide sequence ID" value="NZ_CP097332.1"/>
</dbReference>
<gene>
    <name evidence="2" type="ORF">M6D93_03195</name>
</gene>
<keyword evidence="1" id="KW-0732">Signal</keyword>
<evidence type="ECO:0000256" key="1">
    <source>
        <dbReference type="SAM" id="SignalP"/>
    </source>
</evidence>
<feature type="chain" id="PRO_5047075890" description="Fibronectin type-III domain-containing protein" evidence="1">
    <location>
        <begin position="25"/>
        <end position="558"/>
    </location>
</feature>
<feature type="signal peptide" evidence="1">
    <location>
        <begin position="1"/>
        <end position="24"/>
    </location>
</feature>
<organism evidence="2 3">
    <name type="scientific">Jatrophihabitans telluris</name>
    <dbReference type="NCBI Taxonomy" id="2038343"/>
    <lineage>
        <taxon>Bacteria</taxon>
        <taxon>Bacillati</taxon>
        <taxon>Actinomycetota</taxon>
        <taxon>Actinomycetes</taxon>
        <taxon>Jatrophihabitantales</taxon>
        <taxon>Jatrophihabitantaceae</taxon>
        <taxon>Jatrophihabitans</taxon>
    </lineage>
</organism>
<dbReference type="SUPFAM" id="SSF50998">
    <property type="entry name" value="Quinoprotein alcohol dehydrogenase-like"/>
    <property type="match status" value="1"/>
</dbReference>